<keyword evidence="3" id="KW-1185">Reference proteome</keyword>
<dbReference type="Proteomes" id="UP001324993">
    <property type="component" value="Chromosome"/>
</dbReference>
<organism evidence="2 3">
    <name type="scientific">Coraliomargarita algicola</name>
    <dbReference type="NCBI Taxonomy" id="3092156"/>
    <lineage>
        <taxon>Bacteria</taxon>
        <taxon>Pseudomonadati</taxon>
        <taxon>Verrucomicrobiota</taxon>
        <taxon>Opitutia</taxon>
        <taxon>Puniceicoccales</taxon>
        <taxon>Coraliomargaritaceae</taxon>
        <taxon>Coraliomargarita</taxon>
    </lineage>
</organism>
<evidence type="ECO:0000313" key="3">
    <source>
        <dbReference type="Proteomes" id="UP001324993"/>
    </source>
</evidence>
<feature type="signal peptide" evidence="1">
    <location>
        <begin position="1"/>
        <end position="25"/>
    </location>
</feature>
<accession>A0ABZ0RJN1</accession>
<evidence type="ECO:0000313" key="2">
    <source>
        <dbReference type="EMBL" id="WPJ95185.1"/>
    </source>
</evidence>
<feature type="chain" id="PRO_5047392338" evidence="1">
    <location>
        <begin position="26"/>
        <end position="333"/>
    </location>
</feature>
<gene>
    <name evidence="2" type="ORF">SH580_17320</name>
</gene>
<keyword evidence="1" id="KW-0732">Signal</keyword>
<protein>
    <submittedName>
        <fullName evidence="2">Uncharacterized protein</fullName>
    </submittedName>
</protein>
<proteinExistence type="predicted"/>
<dbReference type="EMBL" id="CP138858">
    <property type="protein sequence ID" value="WPJ95185.1"/>
    <property type="molecule type" value="Genomic_DNA"/>
</dbReference>
<name>A0ABZ0RJN1_9BACT</name>
<reference evidence="2 3" key="1">
    <citation type="submission" date="2023-11" db="EMBL/GenBank/DDBJ databases">
        <title>Coraliomargarita sp. nov., isolated from marine algae.</title>
        <authorList>
            <person name="Lee J.K."/>
            <person name="Baek J.H."/>
            <person name="Kim J.M."/>
            <person name="Choi D.G."/>
            <person name="Jeon C.O."/>
        </authorList>
    </citation>
    <scope>NUCLEOTIDE SEQUENCE [LARGE SCALE GENOMIC DNA]</scope>
    <source>
        <strain evidence="2 3">J2-16</strain>
    </source>
</reference>
<dbReference type="RefSeq" id="WP_319832078.1">
    <property type="nucleotide sequence ID" value="NZ_CP138858.1"/>
</dbReference>
<sequence length="333" mass="34251">MIKTPHPRNILALSAFTLAASTASADLLVYEGFNYGGSDTAINGIAVGGGAVGLTGSYATATGTSGSGNTQASTYLATGLSFSNLSTTGGSLQQSVIPKIDLTKEYVYSSVALDTSATGDIYGSMLVNIATSELTLGGDSSNSGISDLRVQDSSNLTGNANSSMLTTAKRASQAGVKAGASYTANGPISGSNAINTNQTYLFITRYTNVGLAGGGTANLWVLDETQYDLWQADGGSEIDLATYALMETSNSGTDTIAFDATKSIRVGTGEFNLDFNSGSANYSNLGELTVTYDEIRYGSTLGDVVVVVPESSQYSLILGALLACFVGARRRRA</sequence>
<evidence type="ECO:0000256" key="1">
    <source>
        <dbReference type="SAM" id="SignalP"/>
    </source>
</evidence>